<protein>
    <recommendedName>
        <fullName evidence="10">Phosphate transport system permease protein</fullName>
    </recommendedName>
</protein>
<evidence type="ECO:0000256" key="9">
    <source>
        <dbReference type="RuleBase" id="RU363032"/>
    </source>
</evidence>
<evidence type="ECO:0000256" key="1">
    <source>
        <dbReference type="ARBA" id="ARBA00004651"/>
    </source>
</evidence>
<feature type="transmembrane region" description="Helical" evidence="9">
    <location>
        <begin position="59"/>
        <end position="85"/>
    </location>
</feature>
<evidence type="ECO:0000256" key="4">
    <source>
        <dbReference type="ARBA" id="ARBA00022475"/>
    </source>
</evidence>
<evidence type="ECO:0000256" key="10">
    <source>
        <dbReference type="RuleBase" id="RU363054"/>
    </source>
</evidence>
<evidence type="ECO:0000256" key="6">
    <source>
        <dbReference type="ARBA" id="ARBA00022692"/>
    </source>
</evidence>
<dbReference type="InterPro" id="IPR011864">
    <property type="entry name" value="Phosphate_PstC"/>
</dbReference>
<feature type="transmembrane region" description="Helical" evidence="9">
    <location>
        <begin position="147"/>
        <end position="171"/>
    </location>
</feature>
<accession>A0ABX7Y8L0</accession>
<dbReference type="CDD" id="cd06261">
    <property type="entry name" value="TM_PBP2"/>
    <property type="match status" value="1"/>
</dbReference>
<evidence type="ECO:0000313" key="13">
    <source>
        <dbReference type="Proteomes" id="UP000678513"/>
    </source>
</evidence>
<feature type="domain" description="ABC transmembrane type-1" evidence="11">
    <location>
        <begin position="61"/>
        <end position="286"/>
    </location>
</feature>
<feature type="transmembrane region" description="Helical" evidence="9">
    <location>
        <begin position="265"/>
        <end position="286"/>
    </location>
</feature>
<name>A0ABX7Y8L0_9ACTN</name>
<dbReference type="InterPro" id="IPR000515">
    <property type="entry name" value="MetI-like"/>
</dbReference>
<keyword evidence="7 9" id="KW-1133">Transmembrane helix</keyword>
<gene>
    <name evidence="12" type="primary">pstC</name>
    <name evidence="12" type="ORF">J5A65_02635</name>
</gene>
<sequence length="297" mass="31248">MLFGGSARLSSAIIIVVVLIIGVFLLSSAWQPLHDNTANFFTSTTFDSSARPPHFGVAALLWTTVLSSLIALVIAVPVAVGIALLLTQYVGGLISRWIGFVVDLLAAVPSVIFGLWGIKVLGPALQPVAAWLQEHLGWFPLFSSTEVASPGTVFTASLVLALMVLPIITAVTRDVFAQTPREQIEAALALGATRWEVIRMTVLPYGRSGATAAAMLGLGRALGETIAVMLILSASSFDVSVFNGGETFASIIARNAAEFDTTYKAGIYISAGLVLFVLTFAVNALARVVAERGKAKS</sequence>
<keyword evidence="6 9" id="KW-0812">Transmembrane</keyword>
<keyword evidence="3 9" id="KW-0813">Transport</keyword>
<dbReference type="Pfam" id="PF00528">
    <property type="entry name" value="BPD_transp_1"/>
    <property type="match status" value="1"/>
</dbReference>
<dbReference type="PROSITE" id="PS50928">
    <property type="entry name" value="ABC_TM1"/>
    <property type="match status" value="1"/>
</dbReference>
<dbReference type="InterPro" id="IPR051124">
    <property type="entry name" value="Phosphate_Transport_Permease"/>
</dbReference>
<evidence type="ECO:0000256" key="2">
    <source>
        <dbReference type="ARBA" id="ARBA00007069"/>
    </source>
</evidence>
<keyword evidence="8 9" id="KW-0472">Membrane</keyword>
<keyword evidence="13" id="KW-1185">Reference proteome</keyword>
<comment type="function">
    <text evidence="10">Part of the binding-protein-dependent transport system for phosphate; probably responsible for the translocation of the substrate across the membrane.</text>
</comment>
<feature type="transmembrane region" description="Helical" evidence="9">
    <location>
        <begin position="12"/>
        <end position="30"/>
    </location>
</feature>
<dbReference type="PANTHER" id="PTHR30425">
    <property type="entry name" value="PHOSPHATE TRANSPORT SYSTEM PERMEASE PROTEIN PST"/>
    <property type="match status" value="1"/>
</dbReference>
<evidence type="ECO:0000256" key="8">
    <source>
        <dbReference type="ARBA" id="ARBA00023136"/>
    </source>
</evidence>
<evidence type="ECO:0000259" key="11">
    <source>
        <dbReference type="PROSITE" id="PS50928"/>
    </source>
</evidence>
<comment type="caution">
    <text evidence="10">Lacks conserved residue(s) required for the propagation of feature annotation.</text>
</comment>
<dbReference type="NCBIfam" id="TIGR02138">
    <property type="entry name" value="phosphate_pstC"/>
    <property type="match status" value="1"/>
</dbReference>
<proteinExistence type="inferred from homology"/>
<evidence type="ECO:0000256" key="3">
    <source>
        <dbReference type="ARBA" id="ARBA00022448"/>
    </source>
</evidence>
<dbReference type="Gene3D" id="1.10.3720.10">
    <property type="entry name" value="MetI-like"/>
    <property type="match status" value="1"/>
</dbReference>
<evidence type="ECO:0000256" key="5">
    <source>
        <dbReference type="ARBA" id="ARBA00022592"/>
    </source>
</evidence>
<feature type="transmembrane region" description="Helical" evidence="9">
    <location>
        <begin position="97"/>
        <end position="118"/>
    </location>
</feature>
<comment type="similarity">
    <text evidence="2 10">Belongs to the binding-protein-dependent transport system permease family. CysTW subfamily.</text>
</comment>
<organism evidence="12 13">
    <name type="scientific">Arachnia rubra</name>
    <dbReference type="NCBI Taxonomy" id="1547448"/>
    <lineage>
        <taxon>Bacteria</taxon>
        <taxon>Bacillati</taxon>
        <taxon>Actinomycetota</taxon>
        <taxon>Actinomycetes</taxon>
        <taxon>Propionibacteriales</taxon>
        <taxon>Propionibacteriaceae</taxon>
        <taxon>Arachnia</taxon>
    </lineage>
</organism>
<keyword evidence="4 10" id="KW-1003">Cell membrane</keyword>
<keyword evidence="5 10" id="KW-0592">Phosphate transport</keyword>
<evidence type="ECO:0000256" key="7">
    <source>
        <dbReference type="ARBA" id="ARBA00022989"/>
    </source>
</evidence>
<dbReference type="PANTHER" id="PTHR30425:SF1">
    <property type="entry name" value="PHOSPHATE TRANSPORT SYSTEM PERMEASE PROTEIN PSTC"/>
    <property type="match status" value="1"/>
</dbReference>
<reference evidence="12 13" key="1">
    <citation type="submission" date="2021-03" db="EMBL/GenBank/DDBJ databases">
        <title>Human Oral Microbial Genomes.</title>
        <authorList>
            <person name="Johnston C.D."/>
            <person name="Chen T."/>
            <person name="Dewhirst F.E."/>
        </authorList>
    </citation>
    <scope>NUCLEOTIDE SEQUENCE [LARGE SCALE GENOMIC DNA]</scope>
    <source>
        <strain evidence="12 13">DSMZ 100122</strain>
    </source>
</reference>
<dbReference type="SUPFAM" id="SSF161098">
    <property type="entry name" value="MetI-like"/>
    <property type="match status" value="1"/>
</dbReference>
<comment type="subcellular location">
    <subcellularLocation>
        <location evidence="1 9">Cell membrane</location>
        <topology evidence="1 9">Multi-pass membrane protein</topology>
    </subcellularLocation>
</comment>
<dbReference type="Proteomes" id="UP000678513">
    <property type="component" value="Chromosome"/>
</dbReference>
<dbReference type="InterPro" id="IPR035906">
    <property type="entry name" value="MetI-like_sf"/>
</dbReference>
<evidence type="ECO:0000313" key="12">
    <source>
        <dbReference type="EMBL" id="QUC09579.1"/>
    </source>
</evidence>
<dbReference type="EMBL" id="CP072384">
    <property type="protein sequence ID" value="QUC09579.1"/>
    <property type="molecule type" value="Genomic_DNA"/>
</dbReference>